<evidence type="ECO:0000313" key="3">
    <source>
        <dbReference type="Proteomes" id="UP000019763"/>
    </source>
</evidence>
<feature type="compositionally biased region" description="Basic and acidic residues" evidence="1">
    <location>
        <begin position="17"/>
        <end position="41"/>
    </location>
</feature>
<keyword evidence="3" id="KW-1185">Reference proteome</keyword>
<name>A0A023B004_GRENI</name>
<evidence type="ECO:0000256" key="1">
    <source>
        <dbReference type="SAM" id="MobiDB-lite"/>
    </source>
</evidence>
<comment type="caution">
    <text evidence="2">The sequence shown here is derived from an EMBL/GenBank/DDBJ whole genome shotgun (WGS) entry which is preliminary data.</text>
</comment>
<gene>
    <name evidence="2" type="ORF">GNI_144140</name>
</gene>
<feature type="non-terminal residue" evidence="2">
    <location>
        <position position="209"/>
    </location>
</feature>
<dbReference type="Proteomes" id="UP000019763">
    <property type="component" value="Unassembled WGS sequence"/>
</dbReference>
<sequence length="209" mass="22912">MATDSRTHHHSGHPGHPGHDHPGHPGHDHPGHDHPGHDHPGKTVVGFQGSSYNLPRLKDHNIDVRCRTKTFVLDSPALSWCATNGTAMTKKNPARVQVLKAGTMRLVLELVDDEGVPVPNQSVSELALLRVSLPMVDVDLLKELYTSTFRTLTQAPPDEYPTIAVDQSCICLPKPLVPWEPTLFRIRIRNCCTHGLPASFSLNCLSDSG</sequence>
<accession>A0A023B004</accession>
<protein>
    <submittedName>
        <fullName evidence="2">Uncharacterized protein</fullName>
    </submittedName>
</protein>
<dbReference type="EMBL" id="AFNH02001066">
    <property type="protein sequence ID" value="EZG44747.1"/>
    <property type="molecule type" value="Genomic_DNA"/>
</dbReference>
<dbReference type="GeneID" id="22915102"/>
<dbReference type="RefSeq" id="XP_011134125.1">
    <property type="nucleotide sequence ID" value="XM_011135823.1"/>
</dbReference>
<dbReference type="AlphaFoldDB" id="A0A023B004"/>
<feature type="region of interest" description="Disordered" evidence="1">
    <location>
        <begin position="1"/>
        <end position="50"/>
    </location>
</feature>
<organism evidence="2 3">
    <name type="scientific">Gregarina niphandrodes</name>
    <name type="common">Septate eugregarine</name>
    <dbReference type="NCBI Taxonomy" id="110365"/>
    <lineage>
        <taxon>Eukaryota</taxon>
        <taxon>Sar</taxon>
        <taxon>Alveolata</taxon>
        <taxon>Apicomplexa</taxon>
        <taxon>Conoidasida</taxon>
        <taxon>Gregarinasina</taxon>
        <taxon>Eugregarinorida</taxon>
        <taxon>Gregarinidae</taxon>
        <taxon>Gregarina</taxon>
    </lineage>
</organism>
<evidence type="ECO:0000313" key="2">
    <source>
        <dbReference type="EMBL" id="EZG44747.1"/>
    </source>
</evidence>
<reference evidence="2" key="1">
    <citation type="submission" date="2013-12" db="EMBL/GenBank/DDBJ databases">
        <authorList>
            <person name="Omoto C.K."/>
            <person name="Sibley D."/>
            <person name="Venepally P."/>
            <person name="Hadjithomas M."/>
            <person name="Karamycheva S."/>
            <person name="Brunk B."/>
            <person name="Roos D."/>
            <person name="Caler E."/>
            <person name="Lorenzi H."/>
        </authorList>
    </citation>
    <scope>NUCLEOTIDE SEQUENCE</scope>
</reference>
<dbReference type="VEuPathDB" id="CryptoDB:GNI_144140"/>
<proteinExistence type="predicted"/>